<sequence>MFVDRAKIYVKAGDGGDGMTSFRREKYVPKGGPDGGDGGKGGDVILKVDEGLNTLLDFKYNRHFVAENGKNGMPKNMYGRNGEDLIIPVPPGTMVYDNETGRFLADLTHHGQEFVVAKGGRGGRGNARFKSNKNRAPEFSEKGEPGEERELRLELKLLADVGLVGYPNVGKSTLISRVSKARPKIANYHFTTLKPNLGVVKVGDYQSFVMADIPGLIEGAHEGVGLGDEFLRHIERTRIILHVLDISGSEGRDPIEDFYIINKELKKYNPRLAERPQIVAANKMDIPTAEENLERLKEELGEKYEIYPISAVTGEGLKPLMYRLAELLKEIPHPVMVTPEEEEVVIRPDFVEEEDIVITRDDEGVYVVSGSKVEEKIIRTDFNNPAAVKRLLRILKHMGLYDRLREMGIQEEDVVRIGPMEFEFIEDSRL</sequence>
<dbReference type="InterPro" id="IPR014100">
    <property type="entry name" value="GTP-bd_Obg/CgtA"/>
</dbReference>
<keyword evidence="5 9" id="KW-0547">Nucleotide-binding</keyword>
<dbReference type="NCBIfam" id="NF008956">
    <property type="entry name" value="PRK12299.1"/>
    <property type="match status" value="1"/>
</dbReference>
<dbReference type="Proteomes" id="UP000267250">
    <property type="component" value="Chromosome"/>
</dbReference>
<keyword evidence="8 9" id="KW-0342">GTP-binding</keyword>
<dbReference type="InterPro" id="IPR006169">
    <property type="entry name" value="GTP1_OBG_dom"/>
</dbReference>
<keyword evidence="6 9" id="KW-0378">Hydrolase</keyword>
<dbReference type="FunFam" id="2.70.210.12:FF:000001">
    <property type="entry name" value="GTPase Obg"/>
    <property type="match status" value="1"/>
</dbReference>
<dbReference type="InterPro" id="IPR036346">
    <property type="entry name" value="GTP-bd_prot_GTP1/OBG_C_sf"/>
</dbReference>
<feature type="binding site" evidence="9">
    <location>
        <begin position="282"/>
        <end position="285"/>
    </location>
    <ligand>
        <name>GTP</name>
        <dbReference type="ChEBI" id="CHEBI:37565"/>
    </ligand>
</feature>
<evidence type="ECO:0000256" key="5">
    <source>
        <dbReference type="ARBA" id="ARBA00022741"/>
    </source>
</evidence>
<dbReference type="InterPro" id="IPR031167">
    <property type="entry name" value="G_OBG"/>
</dbReference>
<feature type="domain" description="Obg" evidence="14">
    <location>
        <begin position="1"/>
        <end position="158"/>
    </location>
</feature>
<evidence type="ECO:0000256" key="8">
    <source>
        <dbReference type="ARBA" id="ARBA00023134"/>
    </source>
</evidence>
<dbReference type="NCBIfam" id="TIGR02729">
    <property type="entry name" value="Obg_CgtA"/>
    <property type="match status" value="1"/>
</dbReference>
<dbReference type="KEGG" id="aft:BBF96_07670"/>
<feature type="domain" description="OBG-type G" evidence="12">
    <location>
        <begin position="159"/>
        <end position="329"/>
    </location>
</feature>
<dbReference type="InterPro" id="IPR036726">
    <property type="entry name" value="GTP1_OBG_dom_sf"/>
</dbReference>
<feature type="domain" description="OCT" evidence="13">
    <location>
        <begin position="348"/>
        <end position="426"/>
    </location>
</feature>
<evidence type="ECO:0000256" key="1">
    <source>
        <dbReference type="ARBA" id="ARBA00001946"/>
    </source>
</evidence>
<dbReference type="InterPro" id="IPR015349">
    <property type="entry name" value="OCT_dom"/>
</dbReference>
<protein>
    <recommendedName>
        <fullName evidence="9">GTPase Obg</fullName>
        <ecNumber evidence="9">3.6.5.-</ecNumber>
    </recommendedName>
    <alternativeName>
        <fullName evidence="9">GTP-binding protein Obg</fullName>
    </alternativeName>
</protein>
<gene>
    <name evidence="9" type="primary">obg</name>
    <name evidence="15" type="ORF">BBF96_07670</name>
</gene>
<evidence type="ECO:0000256" key="3">
    <source>
        <dbReference type="ARBA" id="ARBA00022490"/>
    </source>
</evidence>
<evidence type="ECO:0000259" key="12">
    <source>
        <dbReference type="PROSITE" id="PS51710"/>
    </source>
</evidence>
<dbReference type="NCBIfam" id="TIGR00231">
    <property type="entry name" value="small_GTP"/>
    <property type="match status" value="1"/>
</dbReference>
<organism evidence="15 16">
    <name type="scientific">Anoxybacter fermentans</name>
    <dbReference type="NCBI Taxonomy" id="1323375"/>
    <lineage>
        <taxon>Bacteria</taxon>
        <taxon>Bacillati</taxon>
        <taxon>Bacillota</taxon>
        <taxon>Clostridia</taxon>
        <taxon>Halanaerobiales</taxon>
        <taxon>Anoxybacter</taxon>
    </lineage>
</organism>
<dbReference type="FunFam" id="3.40.50.300:FF:000515">
    <property type="entry name" value="GTPase Obg"/>
    <property type="match status" value="1"/>
</dbReference>
<dbReference type="GO" id="GO:0003924">
    <property type="term" value="F:GTPase activity"/>
    <property type="evidence" value="ECO:0007669"/>
    <property type="project" value="UniProtKB-UniRule"/>
</dbReference>
<feature type="binding site" evidence="9">
    <location>
        <begin position="212"/>
        <end position="215"/>
    </location>
    <ligand>
        <name>GTP</name>
        <dbReference type="ChEBI" id="CHEBI:37565"/>
    </ligand>
</feature>
<proteinExistence type="inferred from homology"/>
<dbReference type="EMBL" id="CP016379">
    <property type="protein sequence ID" value="AZR73274.1"/>
    <property type="molecule type" value="Genomic_DNA"/>
</dbReference>
<accession>A0A3S9SYE3</accession>
<keyword evidence="16" id="KW-1185">Reference proteome</keyword>
<feature type="compositionally biased region" description="Basic and acidic residues" evidence="11">
    <location>
        <begin position="135"/>
        <end position="145"/>
    </location>
</feature>
<feature type="binding site" evidence="9">
    <location>
        <position position="172"/>
    </location>
    <ligand>
        <name>Mg(2+)</name>
        <dbReference type="ChEBI" id="CHEBI:18420"/>
    </ligand>
</feature>
<evidence type="ECO:0000256" key="11">
    <source>
        <dbReference type="SAM" id="MobiDB-lite"/>
    </source>
</evidence>
<feature type="region of interest" description="Disordered" evidence="11">
    <location>
        <begin position="21"/>
        <end position="42"/>
    </location>
</feature>
<feature type="coiled-coil region" evidence="10">
    <location>
        <begin position="279"/>
        <end position="306"/>
    </location>
</feature>
<dbReference type="Pfam" id="PF09269">
    <property type="entry name" value="DUF1967"/>
    <property type="match status" value="1"/>
</dbReference>
<evidence type="ECO:0000256" key="9">
    <source>
        <dbReference type="HAMAP-Rule" id="MF_01454"/>
    </source>
</evidence>
<dbReference type="Pfam" id="PF01926">
    <property type="entry name" value="MMR_HSR1"/>
    <property type="match status" value="1"/>
</dbReference>
<comment type="function">
    <text evidence="9">An essential GTPase which binds GTP, GDP and possibly (p)ppGpp with moderate affinity, with high nucleotide exchange rates and a fairly low GTP hydrolysis rate. Plays a role in control of the cell cycle, stress response, ribosome biogenesis and in those bacteria that undergo differentiation, in morphogenesis control.</text>
</comment>
<dbReference type="SUPFAM" id="SSF82051">
    <property type="entry name" value="Obg GTP-binding protein N-terminal domain"/>
    <property type="match status" value="1"/>
</dbReference>
<dbReference type="PIRSF" id="PIRSF002401">
    <property type="entry name" value="GTP_bd_Obg/CgtA"/>
    <property type="match status" value="1"/>
</dbReference>
<dbReference type="EC" id="3.6.5.-" evidence="9"/>
<comment type="cofactor">
    <cofactor evidence="1 9">
        <name>Mg(2+)</name>
        <dbReference type="ChEBI" id="CHEBI:18420"/>
    </cofactor>
</comment>
<feature type="region of interest" description="Disordered" evidence="11">
    <location>
        <begin position="118"/>
        <end position="145"/>
    </location>
</feature>
<name>A0A3S9SYE3_9FIRM</name>
<dbReference type="InterPro" id="IPR006073">
    <property type="entry name" value="GTP-bd"/>
</dbReference>
<evidence type="ECO:0000256" key="10">
    <source>
        <dbReference type="SAM" id="Coils"/>
    </source>
</evidence>
<dbReference type="OrthoDB" id="9807318at2"/>
<dbReference type="RefSeq" id="WP_127016601.1">
    <property type="nucleotide sequence ID" value="NZ_CP016379.1"/>
</dbReference>
<evidence type="ECO:0000256" key="7">
    <source>
        <dbReference type="ARBA" id="ARBA00022842"/>
    </source>
</evidence>
<comment type="similarity">
    <text evidence="2 9">Belongs to the TRAFAC class OBG-HflX-like GTPase superfamily. OBG GTPase family.</text>
</comment>
<reference evidence="15 16" key="1">
    <citation type="submission" date="2016-07" db="EMBL/GenBank/DDBJ databases">
        <title>Genome and transcriptome analysis of iron-reducing fermentative bacteria Anoxybacter fermentans.</title>
        <authorList>
            <person name="Zeng X."/>
            <person name="Shao Z."/>
        </authorList>
    </citation>
    <scope>NUCLEOTIDE SEQUENCE [LARGE SCALE GENOMIC DNA]</scope>
    <source>
        <strain evidence="15 16">DY22613</strain>
    </source>
</reference>
<dbReference type="GO" id="GO:0005737">
    <property type="term" value="C:cytoplasm"/>
    <property type="evidence" value="ECO:0007669"/>
    <property type="project" value="UniProtKB-SubCell"/>
</dbReference>
<feature type="binding site" evidence="9">
    <location>
        <begin position="190"/>
        <end position="194"/>
    </location>
    <ligand>
        <name>GTP</name>
        <dbReference type="ChEBI" id="CHEBI:37565"/>
    </ligand>
</feature>
<feature type="compositionally biased region" description="Gly residues" evidence="11">
    <location>
        <begin position="32"/>
        <end position="42"/>
    </location>
</feature>
<evidence type="ECO:0000256" key="2">
    <source>
        <dbReference type="ARBA" id="ARBA00007699"/>
    </source>
</evidence>
<dbReference type="PRINTS" id="PR00326">
    <property type="entry name" value="GTP1OBG"/>
</dbReference>
<dbReference type="InterPro" id="IPR045086">
    <property type="entry name" value="OBG_GTPase"/>
</dbReference>
<evidence type="ECO:0000313" key="15">
    <source>
        <dbReference type="EMBL" id="AZR73274.1"/>
    </source>
</evidence>
<dbReference type="GO" id="GO:0000287">
    <property type="term" value="F:magnesium ion binding"/>
    <property type="evidence" value="ECO:0007669"/>
    <property type="project" value="InterPro"/>
</dbReference>
<dbReference type="CDD" id="cd01898">
    <property type="entry name" value="Obg"/>
    <property type="match status" value="1"/>
</dbReference>
<dbReference type="NCBIfam" id="NF008954">
    <property type="entry name" value="PRK12296.1"/>
    <property type="match status" value="1"/>
</dbReference>
<dbReference type="PANTHER" id="PTHR11702">
    <property type="entry name" value="DEVELOPMENTALLY REGULATED GTP-BINDING PROTEIN-RELATED"/>
    <property type="match status" value="1"/>
</dbReference>
<feature type="binding site" evidence="9">
    <location>
        <begin position="310"/>
        <end position="312"/>
    </location>
    <ligand>
        <name>GTP</name>
        <dbReference type="ChEBI" id="CHEBI:37565"/>
    </ligand>
</feature>
<dbReference type="NCBIfam" id="NF008955">
    <property type="entry name" value="PRK12297.1"/>
    <property type="match status" value="1"/>
</dbReference>
<evidence type="ECO:0000256" key="6">
    <source>
        <dbReference type="ARBA" id="ARBA00022801"/>
    </source>
</evidence>
<dbReference type="PROSITE" id="PS51710">
    <property type="entry name" value="G_OBG"/>
    <property type="match status" value="1"/>
</dbReference>
<feature type="binding site" evidence="9">
    <location>
        <position position="192"/>
    </location>
    <ligand>
        <name>Mg(2+)</name>
        <dbReference type="ChEBI" id="CHEBI:18420"/>
    </ligand>
</feature>
<dbReference type="PANTHER" id="PTHR11702:SF31">
    <property type="entry name" value="MITOCHONDRIAL RIBOSOME-ASSOCIATED GTPASE 2"/>
    <property type="match status" value="1"/>
</dbReference>
<dbReference type="PROSITE" id="PS00905">
    <property type="entry name" value="GTP1_OBG"/>
    <property type="match status" value="1"/>
</dbReference>
<keyword evidence="7 9" id="KW-0460">Magnesium</keyword>
<dbReference type="GO" id="GO:0042254">
    <property type="term" value="P:ribosome biogenesis"/>
    <property type="evidence" value="ECO:0007669"/>
    <property type="project" value="UniProtKB-UniRule"/>
</dbReference>
<dbReference type="Gene3D" id="3.40.50.300">
    <property type="entry name" value="P-loop containing nucleotide triphosphate hydrolases"/>
    <property type="match status" value="1"/>
</dbReference>
<keyword evidence="10" id="KW-0175">Coiled coil</keyword>
<dbReference type="SUPFAM" id="SSF52540">
    <property type="entry name" value="P-loop containing nucleoside triphosphate hydrolases"/>
    <property type="match status" value="1"/>
</dbReference>
<dbReference type="AlphaFoldDB" id="A0A3S9SYE3"/>
<dbReference type="PROSITE" id="PS51881">
    <property type="entry name" value="OCT"/>
    <property type="match status" value="1"/>
</dbReference>
<evidence type="ECO:0000256" key="4">
    <source>
        <dbReference type="ARBA" id="ARBA00022723"/>
    </source>
</evidence>
<keyword evidence="3 9" id="KW-0963">Cytoplasm</keyword>
<dbReference type="Gene3D" id="2.70.210.12">
    <property type="entry name" value="GTP1/OBG domain"/>
    <property type="match status" value="1"/>
</dbReference>
<dbReference type="InterPro" id="IPR006074">
    <property type="entry name" value="GTP1-OBG_CS"/>
</dbReference>
<dbReference type="Gene3D" id="3.30.300.350">
    <property type="entry name" value="GTP-binding protein OBG, C-terminal domain"/>
    <property type="match status" value="1"/>
</dbReference>
<comment type="subcellular location">
    <subcellularLocation>
        <location evidence="9">Cytoplasm</location>
    </subcellularLocation>
</comment>
<dbReference type="InterPro" id="IPR027417">
    <property type="entry name" value="P-loop_NTPase"/>
</dbReference>
<evidence type="ECO:0000313" key="16">
    <source>
        <dbReference type="Proteomes" id="UP000267250"/>
    </source>
</evidence>
<dbReference type="NCBIfam" id="TIGR03595">
    <property type="entry name" value="Obg_CgtA_exten"/>
    <property type="match status" value="1"/>
</dbReference>
<dbReference type="HAMAP" id="MF_01454">
    <property type="entry name" value="GTPase_Obg"/>
    <property type="match status" value="1"/>
</dbReference>
<dbReference type="Pfam" id="PF01018">
    <property type="entry name" value="GTP1_OBG"/>
    <property type="match status" value="1"/>
</dbReference>
<feature type="binding site" evidence="9">
    <location>
        <begin position="165"/>
        <end position="172"/>
    </location>
    <ligand>
        <name>GTP</name>
        <dbReference type="ChEBI" id="CHEBI:37565"/>
    </ligand>
</feature>
<evidence type="ECO:0000259" key="13">
    <source>
        <dbReference type="PROSITE" id="PS51881"/>
    </source>
</evidence>
<keyword evidence="4 9" id="KW-0479">Metal-binding</keyword>
<evidence type="ECO:0000259" key="14">
    <source>
        <dbReference type="PROSITE" id="PS51883"/>
    </source>
</evidence>
<dbReference type="InterPro" id="IPR005225">
    <property type="entry name" value="Small_GTP-bd"/>
</dbReference>
<dbReference type="PROSITE" id="PS51883">
    <property type="entry name" value="OBG"/>
    <property type="match status" value="1"/>
</dbReference>
<dbReference type="SUPFAM" id="SSF102741">
    <property type="entry name" value="Obg GTP-binding protein C-terminal domain"/>
    <property type="match status" value="1"/>
</dbReference>
<dbReference type="GO" id="GO:0005525">
    <property type="term" value="F:GTP binding"/>
    <property type="evidence" value="ECO:0007669"/>
    <property type="project" value="UniProtKB-UniRule"/>
</dbReference>
<comment type="subunit">
    <text evidence="9">Monomer.</text>
</comment>